<dbReference type="CDD" id="cd00093">
    <property type="entry name" value="HTH_XRE"/>
    <property type="match status" value="1"/>
</dbReference>
<evidence type="ECO:0000313" key="1">
    <source>
        <dbReference type="EMBL" id="ORJ52772.1"/>
    </source>
</evidence>
<dbReference type="Proteomes" id="UP000193040">
    <property type="component" value="Unassembled WGS sequence"/>
</dbReference>
<dbReference type="Gene3D" id="1.10.260.40">
    <property type="entry name" value="lambda repressor-like DNA-binding domains"/>
    <property type="match status" value="1"/>
</dbReference>
<reference evidence="1 2" key="1">
    <citation type="submission" date="2017-03" db="EMBL/GenBank/DDBJ databases">
        <title>Genomic insights into Mycobacterium simiae human colonization.</title>
        <authorList>
            <person name="Steffani J.L."/>
            <person name="Brunck M.E."/>
            <person name="Cruz E."/>
            <person name="Montiel R."/>
            <person name="Barona F."/>
        </authorList>
    </citation>
    <scope>NUCLEOTIDE SEQUENCE [LARGE SCALE GENOMIC DNA]</scope>
    <source>
        <strain evidence="1 2">MsiGto</strain>
    </source>
</reference>
<evidence type="ECO:0008006" key="3">
    <source>
        <dbReference type="Google" id="ProtNLM"/>
    </source>
</evidence>
<proteinExistence type="predicted"/>
<dbReference type="GO" id="GO:0003677">
    <property type="term" value="F:DNA binding"/>
    <property type="evidence" value="ECO:0007669"/>
    <property type="project" value="InterPro"/>
</dbReference>
<accession>A0A1X0XIQ0</accession>
<dbReference type="AlphaFoldDB" id="A0A1X0XIQ0"/>
<comment type="caution">
    <text evidence="1">The sequence shown here is derived from an EMBL/GenBank/DDBJ whole genome shotgun (WGS) entry which is preliminary data.</text>
</comment>
<name>A0A1X0XIQ0_MYCSI</name>
<dbReference type="InterPro" id="IPR010982">
    <property type="entry name" value="Lambda_DNA-bd_dom_sf"/>
</dbReference>
<organism evidence="1 2">
    <name type="scientific">Mycobacterium simiae</name>
    <name type="common">Mycobacterium habana</name>
    <dbReference type="NCBI Taxonomy" id="1784"/>
    <lineage>
        <taxon>Bacteria</taxon>
        <taxon>Bacillati</taxon>
        <taxon>Actinomycetota</taxon>
        <taxon>Actinomycetes</taxon>
        <taxon>Mycobacteriales</taxon>
        <taxon>Mycobacteriaceae</taxon>
        <taxon>Mycobacterium</taxon>
        <taxon>Mycobacterium simiae complex</taxon>
    </lineage>
</organism>
<keyword evidence="2" id="KW-1185">Reference proteome</keyword>
<dbReference type="InterPro" id="IPR001387">
    <property type="entry name" value="Cro/C1-type_HTH"/>
</dbReference>
<dbReference type="SUPFAM" id="SSF47413">
    <property type="entry name" value="lambda repressor-like DNA-binding domains"/>
    <property type="match status" value="1"/>
</dbReference>
<dbReference type="EMBL" id="MZZM01000044">
    <property type="protein sequence ID" value="ORJ52772.1"/>
    <property type="molecule type" value="Genomic_DNA"/>
</dbReference>
<sequence length="197" mass="21042">MLVPFCAPNGARVGEIAGESGKILAMSWERLGKAVRHRRKELGLNQADVSARGGPSEKTLRAIENNRAGALGGKTRRSLERAIEWDSGSIEAILEGGAPLVKGMTAATVDGATPVATGSSSAFNATERFAIAEHLIKMRRTFATHRDDMGESARAAIEAEFASAARELEDAMVWMLPWLGDDERAAAIRILGELRSG</sequence>
<protein>
    <recommendedName>
        <fullName evidence="3">HTH cro/C1-type domain-containing protein</fullName>
    </recommendedName>
</protein>
<gene>
    <name evidence="1" type="ORF">B5M45_30085</name>
</gene>
<evidence type="ECO:0000313" key="2">
    <source>
        <dbReference type="Proteomes" id="UP000193040"/>
    </source>
</evidence>